<sequence length="84" mass="9574">MNTKSQTINTFLIVIGAALLIYSLVYEQEEAYFQIAGLVVLMYGLYKSTQQWVSDNKSDASEDQPKSNKDHKEDVTVENHEEKS</sequence>
<keyword evidence="2" id="KW-0812">Transmembrane</keyword>
<keyword evidence="2" id="KW-0472">Membrane</keyword>
<comment type="caution">
    <text evidence="3">The sequence shown here is derived from an EMBL/GenBank/DDBJ whole genome shotgun (WGS) entry which is preliminary data.</text>
</comment>
<proteinExistence type="predicted"/>
<keyword evidence="4" id="KW-1185">Reference proteome</keyword>
<dbReference type="EMBL" id="JAANAS010000039">
    <property type="protein sequence ID" value="NGZ89651.1"/>
    <property type="molecule type" value="Genomic_DNA"/>
</dbReference>
<accession>A0A967ACN4</accession>
<gene>
    <name evidence="3" type="ORF">G7034_05235</name>
</gene>
<dbReference type="Proteomes" id="UP000643701">
    <property type="component" value="Unassembled WGS sequence"/>
</dbReference>
<feature type="region of interest" description="Disordered" evidence="1">
    <location>
        <begin position="54"/>
        <end position="84"/>
    </location>
</feature>
<reference evidence="3" key="1">
    <citation type="submission" date="2020-03" db="EMBL/GenBank/DDBJ databases">
        <title>Psychroflexus Maritimus sp. nov., isolate from marine sediment.</title>
        <authorList>
            <person name="Zhong Y.-L."/>
        </authorList>
    </citation>
    <scope>NUCLEOTIDE SEQUENCE</scope>
    <source>
        <strain evidence="3">C1</strain>
    </source>
</reference>
<dbReference type="RefSeq" id="WP_166399758.1">
    <property type="nucleotide sequence ID" value="NZ_JAANAS010000039.1"/>
</dbReference>
<evidence type="ECO:0000256" key="1">
    <source>
        <dbReference type="SAM" id="MobiDB-lite"/>
    </source>
</evidence>
<evidence type="ECO:0000256" key="2">
    <source>
        <dbReference type="SAM" id="Phobius"/>
    </source>
</evidence>
<name>A0A967ACN4_9FLAO</name>
<feature type="transmembrane region" description="Helical" evidence="2">
    <location>
        <begin position="7"/>
        <end position="25"/>
    </location>
</feature>
<organism evidence="3 4">
    <name type="scientific">Psychroflexus maritimus</name>
    <dbReference type="NCBI Taxonomy" id="2714865"/>
    <lineage>
        <taxon>Bacteria</taxon>
        <taxon>Pseudomonadati</taxon>
        <taxon>Bacteroidota</taxon>
        <taxon>Flavobacteriia</taxon>
        <taxon>Flavobacteriales</taxon>
        <taxon>Flavobacteriaceae</taxon>
        <taxon>Psychroflexus</taxon>
    </lineage>
</organism>
<feature type="compositionally biased region" description="Basic and acidic residues" evidence="1">
    <location>
        <begin position="56"/>
        <end position="84"/>
    </location>
</feature>
<dbReference type="AlphaFoldDB" id="A0A967ACN4"/>
<keyword evidence="2" id="KW-1133">Transmembrane helix</keyword>
<feature type="transmembrane region" description="Helical" evidence="2">
    <location>
        <begin position="31"/>
        <end position="46"/>
    </location>
</feature>
<protein>
    <submittedName>
        <fullName evidence="3">Uncharacterized protein</fullName>
    </submittedName>
</protein>
<evidence type="ECO:0000313" key="4">
    <source>
        <dbReference type="Proteomes" id="UP000643701"/>
    </source>
</evidence>
<evidence type="ECO:0000313" key="3">
    <source>
        <dbReference type="EMBL" id="NGZ89651.1"/>
    </source>
</evidence>